<gene>
    <name evidence="1" type="ORF">RFN57_03420</name>
</gene>
<organism evidence="1 2">
    <name type="scientific">Streptomyces violaceochromogenes</name>
    <dbReference type="NCBI Taxonomy" id="67377"/>
    <lineage>
        <taxon>Bacteria</taxon>
        <taxon>Bacillati</taxon>
        <taxon>Actinomycetota</taxon>
        <taxon>Actinomycetes</taxon>
        <taxon>Kitasatosporales</taxon>
        <taxon>Streptomycetaceae</taxon>
        <taxon>Streptomyces</taxon>
    </lineage>
</organism>
<comment type="caution">
    <text evidence="1">The sequence shown here is derived from an EMBL/GenBank/DDBJ whole genome shotgun (WGS) entry which is preliminary data.</text>
</comment>
<name>A0ABU6LPS2_9ACTN</name>
<reference evidence="1 2" key="1">
    <citation type="submission" date="2024-01" db="EMBL/GenBank/DDBJ databases">
        <title>Genome analysis.</title>
        <authorList>
            <person name="Zhang K."/>
        </authorList>
    </citation>
    <scope>NUCLEOTIDE SEQUENCE [LARGE SCALE GENOMIC DNA]</scope>
    <source>
        <strain evidence="1 2">CGMCC 4.1753</strain>
    </source>
</reference>
<sequence>MHEVREIHALLDGDENVLEGDTVTVRIEGTEALDLLADAAASMSRITVGYASLVFALGEHQIGLGPCTEAYTMDKILNMSEARAELAAHGHATVRMRLARHIPAVRYLGGETKRRGSAEHRGRTYVCRGVRGIASGAAPA</sequence>
<evidence type="ECO:0000313" key="1">
    <source>
        <dbReference type="EMBL" id="MEC7051357.1"/>
    </source>
</evidence>
<keyword evidence="2" id="KW-1185">Reference proteome</keyword>
<accession>A0ABU6LPS2</accession>
<dbReference type="RefSeq" id="WP_191848640.1">
    <property type="nucleotide sequence ID" value="NZ_BMUO01000015.1"/>
</dbReference>
<evidence type="ECO:0000313" key="2">
    <source>
        <dbReference type="Proteomes" id="UP001353952"/>
    </source>
</evidence>
<dbReference type="EMBL" id="JAYXNZ010000002">
    <property type="protein sequence ID" value="MEC7051357.1"/>
    <property type="molecule type" value="Genomic_DNA"/>
</dbReference>
<proteinExistence type="predicted"/>
<dbReference type="Proteomes" id="UP001353952">
    <property type="component" value="Unassembled WGS sequence"/>
</dbReference>
<protein>
    <submittedName>
        <fullName evidence="1">Uncharacterized protein</fullName>
    </submittedName>
</protein>